<gene>
    <name evidence="6" type="ORF">FHS83_000174</name>
</gene>
<evidence type="ECO:0000313" key="6">
    <source>
        <dbReference type="EMBL" id="NIK86856.1"/>
    </source>
</evidence>
<feature type="domain" description="Transcriptional regulator LacI/GalR-like sensor" evidence="5">
    <location>
        <begin position="119"/>
        <end position="277"/>
    </location>
</feature>
<dbReference type="PROSITE" id="PS51257">
    <property type="entry name" value="PROKAR_LIPOPROTEIN"/>
    <property type="match status" value="1"/>
</dbReference>
<keyword evidence="7" id="KW-1185">Reference proteome</keyword>
<dbReference type="PANTHER" id="PTHR30146:SF153">
    <property type="entry name" value="LACTOSE OPERON REPRESSOR"/>
    <property type="match status" value="1"/>
</dbReference>
<feature type="region of interest" description="Disordered" evidence="4">
    <location>
        <begin position="261"/>
        <end position="282"/>
    </location>
</feature>
<organism evidence="6 7">
    <name type="scientific">Rhizomicrobium palustre</name>
    <dbReference type="NCBI Taxonomy" id="189966"/>
    <lineage>
        <taxon>Bacteria</taxon>
        <taxon>Pseudomonadati</taxon>
        <taxon>Pseudomonadota</taxon>
        <taxon>Alphaproteobacteria</taxon>
        <taxon>Micropepsales</taxon>
        <taxon>Micropepsaceae</taxon>
        <taxon>Rhizomicrobium</taxon>
    </lineage>
</organism>
<dbReference type="SUPFAM" id="SSF53822">
    <property type="entry name" value="Periplasmic binding protein-like I"/>
    <property type="match status" value="1"/>
</dbReference>
<sequence>MVPRRHLIGFFCDTPMVGSGYLAMLQIGLMAGCRKWDSALLIKSFEFAEKDIPDQVRHVILRNPLDGVVLPEPMCDMEDVLDVLFAAGIPVVRITPHSPNSRTLDICIDNFQAGYDLTTYLIGLGHKRIGFVRGPSDHRDAQVRYDGFCQAMGDAGLPITEAYCPAGNFEFSSGLQSAEKLLSLAEPPSAIFACNDEIAAAVLAVCHSRGINVPEDLSLAGFDDAPIARVVWPPLTTCRQKMELTGYMAVDFLIEPPHSAEMRRRPQQHELVIRKSTSRPKG</sequence>
<evidence type="ECO:0000256" key="1">
    <source>
        <dbReference type="ARBA" id="ARBA00023015"/>
    </source>
</evidence>
<accession>A0A846MU30</accession>
<name>A0A846MU30_9PROT</name>
<dbReference type="GO" id="GO:0003700">
    <property type="term" value="F:DNA-binding transcription factor activity"/>
    <property type="evidence" value="ECO:0007669"/>
    <property type="project" value="TreeGrafter"/>
</dbReference>
<dbReference type="CDD" id="cd01545">
    <property type="entry name" value="PBP1_SalR"/>
    <property type="match status" value="1"/>
</dbReference>
<evidence type="ECO:0000313" key="7">
    <source>
        <dbReference type="Proteomes" id="UP000570514"/>
    </source>
</evidence>
<dbReference type="Pfam" id="PF13377">
    <property type="entry name" value="Peripla_BP_3"/>
    <property type="match status" value="1"/>
</dbReference>
<evidence type="ECO:0000256" key="4">
    <source>
        <dbReference type="SAM" id="MobiDB-lite"/>
    </source>
</evidence>
<reference evidence="6 7" key="1">
    <citation type="submission" date="2020-03" db="EMBL/GenBank/DDBJ databases">
        <title>Genomic Encyclopedia of Type Strains, Phase IV (KMG-IV): sequencing the most valuable type-strain genomes for metagenomic binning, comparative biology and taxonomic classification.</title>
        <authorList>
            <person name="Goeker M."/>
        </authorList>
    </citation>
    <scope>NUCLEOTIDE SEQUENCE [LARGE SCALE GENOMIC DNA]</scope>
    <source>
        <strain evidence="6 7">DSM 19867</strain>
    </source>
</reference>
<proteinExistence type="predicted"/>
<evidence type="ECO:0000259" key="5">
    <source>
        <dbReference type="Pfam" id="PF13377"/>
    </source>
</evidence>
<dbReference type="InterPro" id="IPR028082">
    <property type="entry name" value="Peripla_BP_I"/>
</dbReference>
<dbReference type="InterPro" id="IPR046335">
    <property type="entry name" value="LacI/GalR-like_sensor"/>
</dbReference>
<comment type="caution">
    <text evidence="6">The sequence shown here is derived from an EMBL/GenBank/DDBJ whole genome shotgun (WGS) entry which is preliminary data.</text>
</comment>
<dbReference type="RefSeq" id="WP_167079934.1">
    <property type="nucleotide sequence ID" value="NZ_BAAADC010000001.1"/>
</dbReference>
<keyword evidence="3" id="KW-0804">Transcription</keyword>
<evidence type="ECO:0000256" key="3">
    <source>
        <dbReference type="ARBA" id="ARBA00023163"/>
    </source>
</evidence>
<dbReference type="PANTHER" id="PTHR30146">
    <property type="entry name" value="LACI-RELATED TRANSCRIPTIONAL REPRESSOR"/>
    <property type="match status" value="1"/>
</dbReference>
<dbReference type="Gene3D" id="3.40.50.2300">
    <property type="match status" value="2"/>
</dbReference>
<keyword evidence="2" id="KW-0238">DNA-binding</keyword>
<dbReference type="Proteomes" id="UP000570514">
    <property type="component" value="Unassembled WGS sequence"/>
</dbReference>
<protein>
    <submittedName>
        <fullName evidence="6">LacI family transcriptional regulator</fullName>
    </submittedName>
</protein>
<dbReference type="GO" id="GO:0000976">
    <property type="term" value="F:transcription cis-regulatory region binding"/>
    <property type="evidence" value="ECO:0007669"/>
    <property type="project" value="TreeGrafter"/>
</dbReference>
<dbReference type="AlphaFoldDB" id="A0A846MU30"/>
<evidence type="ECO:0000256" key="2">
    <source>
        <dbReference type="ARBA" id="ARBA00023125"/>
    </source>
</evidence>
<dbReference type="EMBL" id="JAASRM010000001">
    <property type="protein sequence ID" value="NIK86856.1"/>
    <property type="molecule type" value="Genomic_DNA"/>
</dbReference>
<feature type="compositionally biased region" description="Basic and acidic residues" evidence="4">
    <location>
        <begin position="261"/>
        <end position="273"/>
    </location>
</feature>
<keyword evidence="1" id="KW-0805">Transcription regulation</keyword>